<reference evidence="1" key="1">
    <citation type="submission" date="2021-02" db="EMBL/GenBank/DDBJ databases">
        <authorList>
            <person name="Nowell W R."/>
        </authorList>
    </citation>
    <scope>NUCLEOTIDE SEQUENCE</scope>
    <source>
        <strain evidence="1">Ploen Becks lab</strain>
    </source>
</reference>
<gene>
    <name evidence="1" type="ORF">OXX778_LOCUS21460</name>
</gene>
<evidence type="ECO:0000313" key="2">
    <source>
        <dbReference type="Proteomes" id="UP000663879"/>
    </source>
</evidence>
<sequence>MLPFADWTSNDVDETNAIVKRSEEIKNLIEVTRESAISNIKKNQNKQVINQNRASNVTTEIIPIGSTVFIKSEGLLTKLEPRFKGPYKIVGFTKRGNYLVTNALGEKLVDSFPIQKLEVVEENDTLTPFSF</sequence>
<evidence type="ECO:0000313" key="1">
    <source>
        <dbReference type="EMBL" id="CAF1107425.1"/>
    </source>
</evidence>
<proteinExistence type="predicted"/>
<protein>
    <submittedName>
        <fullName evidence="1">Uncharacterized protein</fullName>
    </submittedName>
</protein>
<dbReference type="OrthoDB" id="10150983at2759"/>
<dbReference type="EMBL" id="CAJNOC010007947">
    <property type="protein sequence ID" value="CAF1107425.1"/>
    <property type="molecule type" value="Genomic_DNA"/>
</dbReference>
<name>A0A814PL16_9BILA</name>
<comment type="caution">
    <text evidence="1">The sequence shown here is derived from an EMBL/GenBank/DDBJ whole genome shotgun (WGS) entry which is preliminary data.</text>
</comment>
<accession>A0A814PL16</accession>
<dbReference type="AlphaFoldDB" id="A0A814PL16"/>
<dbReference type="Proteomes" id="UP000663879">
    <property type="component" value="Unassembled WGS sequence"/>
</dbReference>
<keyword evidence="2" id="KW-1185">Reference proteome</keyword>
<organism evidence="1 2">
    <name type="scientific">Brachionus calyciflorus</name>
    <dbReference type="NCBI Taxonomy" id="104777"/>
    <lineage>
        <taxon>Eukaryota</taxon>
        <taxon>Metazoa</taxon>
        <taxon>Spiralia</taxon>
        <taxon>Gnathifera</taxon>
        <taxon>Rotifera</taxon>
        <taxon>Eurotatoria</taxon>
        <taxon>Monogononta</taxon>
        <taxon>Pseudotrocha</taxon>
        <taxon>Ploima</taxon>
        <taxon>Brachionidae</taxon>
        <taxon>Brachionus</taxon>
    </lineage>
</organism>